<dbReference type="PANTHER" id="PTHR31025">
    <property type="entry name" value="SI:CH211-196P9.1-RELATED"/>
    <property type="match status" value="1"/>
</dbReference>
<keyword evidence="3" id="KW-1185">Reference proteome</keyword>
<proteinExistence type="predicted"/>
<organism evidence="2 3">
    <name type="scientific">Merluccius polli</name>
    <name type="common">Benguela hake</name>
    <name type="synonym">Merluccius cadenati</name>
    <dbReference type="NCBI Taxonomy" id="89951"/>
    <lineage>
        <taxon>Eukaryota</taxon>
        <taxon>Metazoa</taxon>
        <taxon>Chordata</taxon>
        <taxon>Craniata</taxon>
        <taxon>Vertebrata</taxon>
        <taxon>Euteleostomi</taxon>
        <taxon>Actinopterygii</taxon>
        <taxon>Neopterygii</taxon>
        <taxon>Teleostei</taxon>
        <taxon>Neoteleostei</taxon>
        <taxon>Acanthomorphata</taxon>
        <taxon>Zeiogadaria</taxon>
        <taxon>Gadariae</taxon>
        <taxon>Gadiformes</taxon>
        <taxon>Gadoidei</taxon>
        <taxon>Merlucciidae</taxon>
        <taxon>Merluccius</taxon>
    </lineage>
</organism>
<dbReference type="EMBL" id="JAOPHQ010001136">
    <property type="protein sequence ID" value="KAK0152197.1"/>
    <property type="molecule type" value="Genomic_DNA"/>
</dbReference>
<feature type="region of interest" description="Disordered" evidence="1">
    <location>
        <begin position="141"/>
        <end position="177"/>
    </location>
</feature>
<evidence type="ECO:0000313" key="2">
    <source>
        <dbReference type="EMBL" id="KAK0152197.1"/>
    </source>
</evidence>
<gene>
    <name evidence="2" type="ORF">N1851_006429</name>
</gene>
<reference evidence="2" key="1">
    <citation type="journal article" date="2023" name="Front. Mar. Sci.">
        <title>A new Merluccius polli reference genome to investigate the effects of global change in West African waters.</title>
        <authorList>
            <person name="Mateo J.L."/>
            <person name="Blanco-Fernandez C."/>
            <person name="Garcia-Vazquez E."/>
            <person name="Machado-Schiaffino G."/>
        </authorList>
    </citation>
    <scope>NUCLEOTIDE SEQUENCE</scope>
    <source>
        <strain evidence="2">C29</strain>
        <tissue evidence="2">Fin</tissue>
    </source>
</reference>
<protein>
    <submittedName>
        <fullName evidence="2">Uncharacterized protein</fullName>
    </submittedName>
</protein>
<name>A0AA47PAF5_MERPO</name>
<evidence type="ECO:0000313" key="3">
    <source>
        <dbReference type="Proteomes" id="UP001174136"/>
    </source>
</evidence>
<accession>A0AA47PAF5</accession>
<dbReference type="PANTHER" id="PTHR31025:SF29">
    <property type="entry name" value="SI:CH211-196P9.1"/>
    <property type="match status" value="1"/>
</dbReference>
<evidence type="ECO:0000256" key="1">
    <source>
        <dbReference type="SAM" id="MobiDB-lite"/>
    </source>
</evidence>
<dbReference type="Proteomes" id="UP001174136">
    <property type="component" value="Unassembled WGS sequence"/>
</dbReference>
<feature type="compositionally biased region" description="Low complexity" evidence="1">
    <location>
        <begin position="142"/>
        <end position="170"/>
    </location>
</feature>
<comment type="caution">
    <text evidence="2">The sequence shown here is derived from an EMBL/GenBank/DDBJ whole genome shotgun (WGS) entry which is preliminary data.</text>
</comment>
<sequence length="539" mass="61524">MGLHGAHCCSENPYSLAWDRKGPVTMLQTYSSHHKKCEEQYFKFQICQAERERLHTHQLQFEKDVKMIIKVQYQNRKKYIKLQDADFGEFISEVKEKFSIHGDKITVEDDSGTEVDEAVFAELCTMDGICFVIKDSCDNDSGRSQSSAPSSSPSESFLSVSISSSNSETSRPPKRLRMDDEAFQISSARDLIKQILQTKPGGTTRDKVLEEYEETGMLCDSRRRQMVNILAAHMVETEGRIPQRITKEKYALGIVTLFPALKDPLSRKGFEHFYDNESGSGFLAWRLKTIQRKTKLVSNEPKMQTARGGGPRQEREVPQIGGQLDDERCKEVISLMNHISDGKIILQKMKETFEYRQHLIHNPDESHTVLSVFPRLLDTKGLIHQDFSLLFGPETSAKLLEKWHTFYKSKVIREAESLTTTPVLQSLLRSASNQHNDDRPEWDSDMASFLLLLHILPTQPTKNKTPKISAAQAMDHLVVFHKSCRSLDEHIENQEGHHQPYLLASGTCKQAKKVKNVLFFVLKKDVHCSLNVLQVLESI</sequence>
<dbReference type="AlphaFoldDB" id="A0AA47PAF5"/>